<reference evidence="15" key="1">
    <citation type="journal article" date="2019" name="Int. J. Syst. Evol. Microbiol.">
        <title>The Global Catalogue of Microorganisms (GCM) 10K type strain sequencing project: providing services to taxonomists for standard genome sequencing and annotation.</title>
        <authorList>
            <consortium name="The Broad Institute Genomics Platform"/>
            <consortium name="The Broad Institute Genome Sequencing Center for Infectious Disease"/>
            <person name="Wu L."/>
            <person name="Ma J."/>
        </authorList>
    </citation>
    <scope>NUCLEOTIDE SEQUENCE [LARGE SCALE GENOMIC DNA]</scope>
    <source>
        <strain evidence="15">JCM 18959</strain>
    </source>
</reference>
<feature type="domain" description="ABC transmembrane type-1" evidence="13">
    <location>
        <begin position="90"/>
        <end position="282"/>
    </location>
</feature>
<dbReference type="InterPro" id="IPR017871">
    <property type="entry name" value="ABC_transporter-like_CS"/>
</dbReference>
<organism evidence="14 15">
    <name type="scientific">Microbacterium yannicii</name>
    <dbReference type="NCBI Taxonomy" id="671622"/>
    <lineage>
        <taxon>Bacteria</taxon>
        <taxon>Bacillati</taxon>
        <taxon>Actinomycetota</taxon>
        <taxon>Actinomycetes</taxon>
        <taxon>Micrococcales</taxon>
        <taxon>Microbacteriaceae</taxon>
        <taxon>Microbacterium</taxon>
    </lineage>
</organism>
<name>A0ABP9MB12_9MICO</name>
<keyword evidence="4 11" id="KW-0813">Transport</keyword>
<dbReference type="PROSITE" id="PS50893">
    <property type="entry name" value="ABC_TRANSPORTER_2"/>
    <property type="match status" value="1"/>
</dbReference>
<evidence type="ECO:0000256" key="1">
    <source>
        <dbReference type="ARBA" id="ARBA00004141"/>
    </source>
</evidence>
<dbReference type="InterPro" id="IPR035906">
    <property type="entry name" value="MetI-like_sf"/>
</dbReference>
<dbReference type="SUPFAM" id="SSF52540">
    <property type="entry name" value="P-loop containing nucleoside triphosphate hydrolases"/>
    <property type="match status" value="1"/>
</dbReference>
<dbReference type="SUPFAM" id="SSF161098">
    <property type="entry name" value="MetI-like"/>
    <property type="match status" value="1"/>
</dbReference>
<comment type="caution">
    <text evidence="14">The sequence shown here is derived from an EMBL/GenBank/DDBJ whole genome shotgun (WGS) entry which is preliminary data.</text>
</comment>
<keyword evidence="8" id="KW-0067">ATP-binding</keyword>
<keyword evidence="6 11" id="KW-0812">Transmembrane</keyword>
<keyword evidence="9 11" id="KW-1133">Transmembrane helix</keyword>
<comment type="subcellular location">
    <subcellularLocation>
        <location evidence="11">Cell membrane</location>
        <topology evidence="11">Multi-pass membrane protein</topology>
    </subcellularLocation>
    <subcellularLocation>
        <location evidence="2">Cell membrane</location>
        <topology evidence="2">Peripheral membrane protein</topology>
    </subcellularLocation>
    <subcellularLocation>
        <location evidence="1">Membrane</location>
        <topology evidence="1">Multi-pass membrane protein</topology>
    </subcellularLocation>
</comment>
<evidence type="ECO:0000256" key="9">
    <source>
        <dbReference type="ARBA" id="ARBA00022989"/>
    </source>
</evidence>
<evidence type="ECO:0000313" key="14">
    <source>
        <dbReference type="EMBL" id="GAA5092496.1"/>
    </source>
</evidence>
<evidence type="ECO:0000256" key="8">
    <source>
        <dbReference type="ARBA" id="ARBA00022840"/>
    </source>
</evidence>
<dbReference type="InterPro" id="IPR050388">
    <property type="entry name" value="ABC_Ni/Peptide_Import"/>
</dbReference>
<evidence type="ECO:0000256" key="3">
    <source>
        <dbReference type="ARBA" id="ARBA00005417"/>
    </source>
</evidence>
<feature type="transmembrane region" description="Helical" evidence="11">
    <location>
        <begin position="97"/>
        <end position="120"/>
    </location>
</feature>
<keyword evidence="15" id="KW-1185">Reference proteome</keyword>
<feature type="transmembrane region" description="Helical" evidence="11">
    <location>
        <begin position="157"/>
        <end position="176"/>
    </location>
</feature>
<dbReference type="SMART" id="SM00382">
    <property type="entry name" value="AAA"/>
    <property type="match status" value="1"/>
</dbReference>
<evidence type="ECO:0000256" key="7">
    <source>
        <dbReference type="ARBA" id="ARBA00022741"/>
    </source>
</evidence>
<evidence type="ECO:0000256" key="2">
    <source>
        <dbReference type="ARBA" id="ARBA00004202"/>
    </source>
</evidence>
<dbReference type="InterPro" id="IPR025966">
    <property type="entry name" value="OppC_N"/>
</dbReference>
<accession>A0ABP9MB12</accession>
<sequence>MTTPSTELIVAIEDAATASRTPMWKRLLKDPQFVITASILLLIFLMGVLTPLLTQQGPNDADLSMVNAPVGTPGYPLGADESGRDIWTRLLHSINTAAISALIGAGVALTVGVIAGLIGGYFGAVTRASTEWLFSLIMTFPGILLLIILMPVTGGDYRFTMLIFGVLLSPGIYRIVRNLVVGVKNELYVDAARVSGLGNMRILSRHVLFVVRGPIIIAAAFMAGSAIAVQSGLAFLGVGSLQIPSFGSMISSGFRNLYIAPTQFLWPSLLLGVITASLVLLGNALRDTLEGSKPTPVKVGTGQRVATGADVAPRGSGALLEITDLGIAYRGPSGQPREVVRGVSLSVARGQVVGVVGESGSGKTQTAFATLGVLPAEAVITRGSILFDGQELVGLTDAQMRPLRGKAIAYIPQEPMSNLDPSYRVGSQLVEGVRSALGVSKREAKARVLALLERCGIADPARTFDSYPHQISGGMAQRVLIAGAVASRPQLLIADEPTTALDVTVQAEILDLLRDLQSELDMAILLVTHNFGVVADLCDRIVVMQKGTVVEAGSALEIFRHPQEDYTKMLLGAILDDGSVRADEPAAAPVEGILR</sequence>
<evidence type="ECO:0000259" key="13">
    <source>
        <dbReference type="PROSITE" id="PS50928"/>
    </source>
</evidence>
<gene>
    <name evidence="14" type="ORF">GCM10025760_21270</name>
</gene>
<keyword evidence="5" id="KW-1003">Cell membrane</keyword>
<dbReference type="CDD" id="cd03257">
    <property type="entry name" value="ABC_NikE_OppD_transporters"/>
    <property type="match status" value="1"/>
</dbReference>
<dbReference type="Pfam" id="PF12911">
    <property type="entry name" value="OppC_N"/>
    <property type="match status" value="1"/>
</dbReference>
<dbReference type="Gene3D" id="3.40.50.300">
    <property type="entry name" value="P-loop containing nucleotide triphosphate hydrolases"/>
    <property type="match status" value="1"/>
</dbReference>
<dbReference type="InterPro" id="IPR027417">
    <property type="entry name" value="P-loop_NTPase"/>
</dbReference>
<keyword evidence="7" id="KW-0547">Nucleotide-binding</keyword>
<dbReference type="RefSeq" id="WP_241741909.1">
    <property type="nucleotide sequence ID" value="NZ_BAABKZ010000002.1"/>
</dbReference>
<comment type="similarity">
    <text evidence="3">Belongs to the ABC transporter superfamily.</text>
</comment>
<feature type="transmembrane region" description="Helical" evidence="11">
    <location>
        <begin position="33"/>
        <end position="53"/>
    </location>
</feature>
<dbReference type="InterPro" id="IPR003439">
    <property type="entry name" value="ABC_transporter-like_ATP-bd"/>
</dbReference>
<dbReference type="PANTHER" id="PTHR43297">
    <property type="entry name" value="OLIGOPEPTIDE TRANSPORT ATP-BINDING PROTEIN APPD"/>
    <property type="match status" value="1"/>
</dbReference>
<proteinExistence type="inferred from homology"/>
<dbReference type="CDD" id="cd06261">
    <property type="entry name" value="TM_PBP2"/>
    <property type="match status" value="1"/>
</dbReference>
<evidence type="ECO:0000313" key="15">
    <source>
        <dbReference type="Proteomes" id="UP001501407"/>
    </source>
</evidence>
<dbReference type="Gene3D" id="1.10.3720.10">
    <property type="entry name" value="MetI-like"/>
    <property type="match status" value="1"/>
</dbReference>
<evidence type="ECO:0000256" key="5">
    <source>
        <dbReference type="ARBA" id="ARBA00022475"/>
    </source>
</evidence>
<dbReference type="PROSITE" id="PS50928">
    <property type="entry name" value="ABC_TM1"/>
    <property type="match status" value="1"/>
</dbReference>
<evidence type="ECO:0000256" key="11">
    <source>
        <dbReference type="RuleBase" id="RU363032"/>
    </source>
</evidence>
<dbReference type="Proteomes" id="UP001501407">
    <property type="component" value="Unassembled WGS sequence"/>
</dbReference>
<dbReference type="PROSITE" id="PS00211">
    <property type="entry name" value="ABC_TRANSPORTER_1"/>
    <property type="match status" value="1"/>
</dbReference>
<dbReference type="EMBL" id="BAABKZ010000002">
    <property type="protein sequence ID" value="GAA5092496.1"/>
    <property type="molecule type" value="Genomic_DNA"/>
</dbReference>
<protein>
    <submittedName>
        <fullName evidence="14">Dipeptide/oligopeptide/nickel ABC transporter permease/ATP-binding protein</fullName>
    </submittedName>
</protein>
<dbReference type="Pfam" id="PF00528">
    <property type="entry name" value="BPD_transp_1"/>
    <property type="match status" value="1"/>
</dbReference>
<dbReference type="InterPro" id="IPR000515">
    <property type="entry name" value="MetI-like"/>
</dbReference>
<evidence type="ECO:0000259" key="12">
    <source>
        <dbReference type="PROSITE" id="PS50893"/>
    </source>
</evidence>
<feature type="transmembrane region" description="Helical" evidence="11">
    <location>
        <begin position="207"/>
        <end position="227"/>
    </location>
</feature>
<comment type="similarity">
    <text evidence="11">Belongs to the binding-protein-dependent transport system permease family.</text>
</comment>
<evidence type="ECO:0000256" key="10">
    <source>
        <dbReference type="ARBA" id="ARBA00023136"/>
    </source>
</evidence>
<evidence type="ECO:0000256" key="4">
    <source>
        <dbReference type="ARBA" id="ARBA00022448"/>
    </source>
</evidence>
<dbReference type="Pfam" id="PF00005">
    <property type="entry name" value="ABC_tran"/>
    <property type="match status" value="1"/>
</dbReference>
<feature type="transmembrane region" description="Helical" evidence="11">
    <location>
        <begin position="264"/>
        <end position="285"/>
    </location>
</feature>
<feature type="domain" description="ABC transporter" evidence="12">
    <location>
        <begin position="320"/>
        <end position="571"/>
    </location>
</feature>
<feature type="transmembrane region" description="Helical" evidence="11">
    <location>
        <begin position="132"/>
        <end position="151"/>
    </location>
</feature>
<keyword evidence="10 11" id="KW-0472">Membrane</keyword>
<dbReference type="PANTHER" id="PTHR43297:SF2">
    <property type="entry name" value="DIPEPTIDE TRANSPORT ATP-BINDING PROTEIN DPPD"/>
    <property type="match status" value="1"/>
</dbReference>
<dbReference type="InterPro" id="IPR003593">
    <property type="entry name" value="AAA+_ATPase"/>
</dbReference>
<evidence type="ECO:0000256" key="6">
    <source>
        <dbReference type="ARBA" id="ARBA00022692"/>
    </source>
</evidence>